<sequence>MPISHYAAEHSHQLLLERIKTEIPEYVKQALKDTRPSRLIPKHRQGQAIISCGEDGIFCGKAWVDELFSQLDPGINVQWQVNDADNIRTGQTLATVSGPAAVLLSAESTLLRFLKTLSGAATHIAHCISLLSGDVTRFIDTLSNISGTDSLKYALLTGAGQSKRLDFCDTIPLKENHIIACGSVSEAIENARWIDPDRPVEIEVTSGEQLAEAIRAGANIILLRNFTRGDTLDAITAVRQSAVQILLEAGGNISPDQLQELSLTGIDYISADSLIRHYRPLDISLQFIATAG</sequence>
<comment type="similarity">
    <text evidence="3 9">Belongs to the NadC/ModD family.</text>
</comment>
<dbReference type="NCBIfam" id="TIGR00078">
    <property type="entry name" value="nadC"/>
    <property type="match status" value="1"/>
</dbReference>
<dbReference type="Gene3D" id="3.20.20.70">
    <property type="entry name" value="Aldolase class I"/>
    <property type="match status" value="1"/>
</dbReference>
<evidence type="ECO:0000256" key="9">
    <source>
        <dbReference type="PIRNR" id="PIRNR006250"/>
    </source>
</evidence>
<dbReference type="InterPro" id="IPR027277">
    <property type="entry name" value="NadC/ModD"/>
</dbReference>
<dbReference type="EMBL" id="JBHSUC010000011">
    <property type="protein sequence ID" value="MFC6362473.1"/>
    <property type="molecule type" value="Genomic_DNA"/>
</dbReference>
<proteinExistence type="inferred from homology"/>
<evidence type="ECO:0000313" key="12">
    <source>
        <dbReference type="EMBL" id="MFC6362473.1"/>
    </source>
</evidence>
<dbReference type="InterPro" id="IPR013785">
    <property type="entry name" value="Aldolase_TIM"/>
</dbReference>
<keyword evidence="5" id="KW-0662">Pyridine nucleotide biosynthesis</keyword>
<dbReference type="InterPro" id="IPR022412">
    <property type="entry name" value="Quinolinate_PRibosylTrfase_N"/>
</dbReference>
<evidence type="ECO:0000259" key="11">
    <source>
        <dbReference type="Pfam" id="PF02749"/>
    </source>
</evidence>
<dbReference type="PANTHER" id="PTHR32179:SF3">
    <property type="entry name" value="NICOTINATE-NUCLEOTIDE PYROPHOSPHORYLASE [CARBOXYLATING]"/>
    <property type="match status" value="1"/>
</dbReference>
<dbReference type="PANTHER" id="PTHR32179">
    <property type="entry name" value="NICOTINATE-NUCLEOTIDE PYROPHOSPHORYLASE [CARBOXYLATING]"/>
    <property type="match status" value="1"/>
</dbReference>
<dbReference type="EC" id="2.4.2.19" evidence="4"/>
<keyword evidence="7 9" id="KW-0808">Transferase</keyword>
<evidence type="ECO:0000256" key="4">
    <source>
        <dbReference type="ARBA" id="ARBA00011944"/>
    </source>
</evidence>
<protein>
    <recommendedName>
        <fullName evidence="4">nicotinate-nucleotide diphosphorylase (carboxylating)</fullName>
        <ecNumber evidence="4">2.4.2.19</ecNumber>
    </recommendedName>
    <alternativeName>
        <fullName evidence="8">Quinolinate phosphoribosyltransferase [decarboxylating]</fullName>
    </alternativeName>
</protein>
<evidence type="ECO:0000256" key="1">
    <source>
        <dbReference type="ARBA" id="ARBA00003237"/>
    </source>
</evidence>
<dbReference type="InterPro" id="IPR002638">
    <property type="entry name" value="Quinolinate_PRibosylTrfase_C"/>
</dbReference>
<dbReference type="InterPro" id="IPR004393">
    <property type="entry name" value="NadC"/>
</dbReference>
<evidence type="ECO:0000256" key="7">
    <source>
        <dbReference type="ARBA" id="ARBA00022679"/>
    </source>
</evidence>
<feature type="domain" description="Quinolinate phosphoribosyl transferase N-terminal" evidence="11">
    <location>
        <begin position="38"/>
        <end position="118"/>
    </location>
</feature>
<dbReference type="PIRSF" id="PIRSF006250">
    <property type="entry name" value="NadC_ModD"/>
    <property type="match status" value="1"/>
</dbReference>
<gene>
    <name evidence="12" type="primary">nadC</name>
    <name evidence="12" type="ORF">ACFP73_10255</name>
</gene>
<accession>A0ABW1VPN3</accession>
<dbReference type="SUPFAM" id="SSF51690">
    <property type="entry name" value="Nicotinate/Quinolinate PRTase C-terminal domain-like"/>
    <property type="match status" value="1"/>
</dbReference>
<organism evidence="12 13">
    <name type="scientific">Tatumella punctata</name>
    <dbReference type="NCBI Taxonomy" id="399969"/>
    <lineage>
        <taxon>Bacteria</taxon>
        <taxon>Pseudomonadati</taxon>
        <taxon>Pseudomonadota</taxon>
        <taxon>Gammaproteobacteria</taxon>
        <taxon>Enterobacterales</taxon>
        <taxon>Erwiniaceae</taxon>
        <taxon>Tatumella</taxon>
    </lineage>
</organism>
<dbReference type="SUPFAM" id="SSF54675">
    <property type="entry name" value="Nicotinate/Quinolinate PRTase N-terminal domain-like"/>
    <property type="match status" value="1"/>
</dbReference>
<comment type="pathway">
    <text evidence="2">Cofactor biosynthesis; NAD(+) biosynthesis; nicotinate D-ribonucleotide from quinolinate: step 1/1.</text>
</comment>
<keyword evidence="13" id="KW-1185">Reference proteome</keyword>
<evidence type="ECO:0000313" key="13">
    <source>
        <dbReference type="Proteomes" id="UP001596215"/>
    </source>
</evidence>
<evidence type="ECO:0000256" key="8">
    <source>
        <dbReference type="ARBA" id="ARBA00033102"/>
    </source>
</evidence>
<comment type="caution">
    <text evidence="12">The sequence shown here is derived from an EMBL/GenBank/DDBJ whole genome shotgun (WGS) entry which is preliminary data.</text>
</comment>
<reference evidence="13" key="1">
    <citation type="journal article" date="2019" name="Int. J. Syst. Evol. Microbiol.">
        <title>The Global Catalogue of Microorganisms (GCM) 10K type strain sequencing project: providing services to taxonomists for standard genome sequencing and annotation.</title>
        <authorList>
            <consortium name="The Broad Institute Genomics Platform"/>
            <consortium name="The Broad Institute Genome Sequencing Center for Infectious Disease"/>
            <person name="Wu L."/>
            <person name="Ma J."/>
        </authorList>
    </citation>
    <scope>NUCLEOTIDE SEQUENCE [LARGE SCALE GENOMIC DNA]</scope>
    <source>
        <strain evidence="13">CGMCC 4.1530</strain>
    </source>
</reference>
<keyword evidence="6 9" id="KW-0328">Glycosyltransferase</keyword>
<dbReference type="Proteomes" id="UP001596215">
    <property type="component" value="Unassembled WGS sequence"/>
</dbReference>
<evidence type="ECO:0000256" key="2">
    <source>
        <dbReference type="ARBA" id="ARBA00004893"/>
    </source>
</evidence>
<evidence type="ECO:0000256" key="5">
    <source>
        <dbReference type="ARBA" id="ARBA00022642"/>
    </source>
</evidence>
<name>A0ABW1VPN3_9GAMM</name>
<feature type="domain" description="Quinolinate phosphoribosyl transferase C-terminal" evidence="10">
    <location>
        <begin position="121"/>
        <end position="286"/>
    </location>
</feature>
<dbReference type="GO" id="GO:0004514">
    <property type="term" value="F:nicotinate-nucleotide diphosphorylase (carboxylating) activity"/>
    <property type="evidence" value="ECO:0007669"/>
    <property type="project" value="UniProtKB-EC"/>
</dbReference>
<comment type="function">
    <text evidence="1">Involved in the catabolism of quinolinic acid (QA).</text>
</comment>
<dbReference type="InterPro" id="IPR036068">
    <property type="entry name" value="Nicotinate_pribotase-like_C"/>
</dbReference>
<evidence type="ECO:0000256" key="6">
    <source>
        <dbReference type="ARBA" id="ARBA00022676"/>
    </source>
</evidence>
<dbReference type="RefSeq" id="WP_212708370.1">
    <property type="nucleotide sequence ID" value="NZ_BAAAFW010000029.1"/>
</dbReference>
<dbReference type="InterPro" id="IPR037128">
    <property type="entry name" value="Quinolinate_PRibosylTase_N_sf"/>
</dbReference>
<dbReference type="Pfam" id="PF02749">
    <property type="entry name" value="QRPTase_N"/>
    <property type="match status" value="1"/>
</dbReference>
<evidence type="ECO:0000256" key="3">
    <source>
        <dbReference type="ARBA" id="ARBA00009400"/>
    </source>
</evidence>
<evidence type="ECO:0000259" key="10">
    <source>
        <dbReference type="Pfam" id="PF01729"/>
    </source>
</evidence>
<dbReference type="Pfam" id="PF01729">
    <property type="entry name" value="QRPTase_C"/>
    <property type="match status" value="1"/>
</dbReference>
<dbReference type="Gene3D" id="3.90.1170.20">
    <property type="entry name" value="Quinolinate phosphoribosyl transferase, N-terminal domain"/>
    <property type="match status" value="1"/>
</dbReference>